<sequence length="59" mass="6538">MRDLSFQVSYFNYRPSGSRVESAKPAEGTRAVQRFDRPGVLSSFSPEKVPARAAAFLSD</sequence>
<dbReference type="Proteomes" id="UP000075683">
    <property type="component" value="Unassembled WGS sequence"/>
</dbReference>
<protein>
    <submittedName>
        <fullName evidence="1">Uncharacterized protein</fullName>
    </submittedName>
</protein>
<reference evidence="1 2" key="1">
    <citation type="submission" date="2016-01" db="EMBL/GenBank/DDBJ databases">
        <title>Draft Genome Sequences of Seven Thermophilic Sporeformers Isolated from Foods.</title>
        <authorList>
            <person name="Berendsen E.M."/>
            <person name="Wells-Bennik M.H."/>
            <person name="Krawcyk A.O."/>
            <person name="De Jong A."/>
            <person name="Holsappel S."/>
            <person name="Eijlander R.T."/>
            <person name="Kuipers O.P."/>
        </authorList>
    </citation>
    <scope>NUCLEOTIDE SEQUENCE [LARGE SCALE GENOMIC DNA]</scope>
    <source>
        <strain evidence="1 2">B4135</strain>
    </source>
</reference>
<dbReference type="AlphaFoldDB" id="A0A150LYH5"/>
<evidence type="ECO:0000313" key="1">
    <source>
        <dbReference type="EMBL" id="KYD17350.1"/>
    </source>
</evidence>
<dbReference type="EMBL" id="LQYT01000057">
    <property type="protein sequence ID" value="KYD17350.1"/>
    <property type="molecule type" value="Genomic_DNA"/>
</dbReference>
<proteinExistence type="predicted"/>
<comment type="caution">
    <text evidence="1">The sequence shown here is derived from an EMBL/GenBank/DDBJ whole genome shotgun (WGS) entry which is preliminary data.</text>
</comment>
<accession>A0A150LYH5</accession>
<name>A0A150LYH5_9BACI</name>
<evidence type="ECO:0000313" key="2">
    <source>
        <dbReference type="Proteomes" id="UP000075683"/>
    </source>
</evidence>
<organism evidence="1 2">
    <name type="scientific">Caldibacillus debilis</name>
    <dbReference type="NCBI Taxonomy" id="301148"/>
    <lineage>
        <taxon>Bacteria</taxon>
        <taxon>Bacillati</taxon>
        <taxon>Bacillota</taxon>
        <taxon>Bacilli</taxon>
        <taxon>Bacillales</taxon>
        <taxon>Bacillaceae</taxon>
        <taxon>Caldibacillus</taxon>
    </lineage>
</organism>
<gene>
    <name evidence="1" type="ORF">B4135_2562</name>
</gene>